<keyword evidence="3" id="KW-0472">Membrane</keyword>
<evidence type="ECO:0000256" key="2">
    <source>
        <dbReference type="SAM" id="MobiDB-lite"/>
    </source>
</evidence>
<dbReference type="EMBL" id="KN822060">
    <property type="protein sequence ID" value="KIM60612.1"/>
    <property type="molecule type" value="Genomic_DNA"/>
</dbReference>
<dbReference type="InterPro" id="IPR000608">
    <property type="entry name" value="UBC"/>
</dbReference>
<dbReference type="Gene3D" id="3.10.110.10">
    <property type="entry name" value="Ubiquitin Conjugating Enzyme"/>
    <property type="match status" value="1"/>
</dbReference>
<proteinExistence type="predicted"/>
<dbReference type="InterPro" id="IPR050113">
    <property type="entry name" value="Ub_conjugating_enzyme"/>
</dbReference>
<evidence type="ECO:0000313" key="6">
    <source>
        <dbReference type="Proteomes" id="UP000053989"/>
    </source>
</evidence>
<keyword evidence="6" id="KW-1185">Reference proteome</keyword>
<name>A0A0C3A733_9AGAM</name>
<feature type="domain" description="UBC core" evidence="4">
    <location>
        <begin position="12"/>
        <end position="163"/>
    </location>
</feature>
<evidence type="ECO:0000259" key="4">
    <source>
        <dbReference type="PROSITE" id="PS50127"/>
    </source>
</evidence>
<dbReference type="InParanoid" id="A0A0C3A733"/>
<accession>A0A0C3A733</accession>
<dbReference type="Pfam" id="PF00179">
    <property type="entry name" value="UQ_con"/>
    <property type="match status" value="1"/>
</dbReference>
<dbReference type="FunFam" id="3.10.110.10:FF:000086">
    <property type="entry name" value="Ubiquitin-conjugating enzyme E2 J1"/>
    <property type="match status" value="1"/>
</dbReference>
<keyword evidence="3" id="KW-0812">Transmembrane</keyword>
<feature type="compositionally biased region" description="Basic and acidic residues" evidence="2">
    <location>
        <begin position="218"/>
        <end position="230"/>
    </location>
</feature>
<evidence type="ECO:0000313" key="5">
    <source>
        <dbReference type="EMBL" id="KIM60612.1"/>
    </source>
</evidence>
<dbReference type="HOGENOM" id="CLU_041481_0_1_1"/>
<organism evidence="5 6">
    <name type="scientific">Scleroderma citrinum Foug A</name>
    <dbReference type="NCBI Taxonomy" id="1036808"/>
    <lineage>
        <taxon>Eukaryota</taxon>
        <taxon>Fungi</taxon>
        <taxon>Dikarya</taxon>
        <taxon>Basidiomycota</taxon>
        <taxon>Agaricomycotina</taxon>
        <taxon>Agaricomycetes</taxon>
        <taxon>Agaricomycetidae</taxon>
        <taxon>Boletales</taxon>
        <taxon>Sclerodermatineae</taxon>
        <taxon>Sclerodermataceae</taxon>
        <taxon>Scleroderma</taxon>
    </lineage>
</organism>
<dbReference type="AlphaFoldDB" id="A0A0C3A733"/>
<dbReference type="Proteomes" id="UP000053989">
    <property type="component" value="Unassembled WGS sequence"/>
</dbReference>
<dbReference type="InterPro" id="IPR016135">
    <property type="entry name" value="UBQ-conjugating_enzyme/RWD"/>
</dbReference>
<keyword evidence="3" id="KW-1133">Transmembrane helix</keyword>
<keyword evidence="1" id="KW-0833">Ubl conjugation pathway</keyword>
<reference evidence="5 6" key="1">
    <citation type="submission" date="2014-04" db="EMBL/GenBank/DDBJ databases">
        <authorList>
            <consortium name="DOE Joint Genome Institute"/>
            <person name="Kuo A."/>
            <person name="Kohler A."/>
            <person name="Nagy L.G."/>
            <person name="Floudas D."/>
            <person name="Copeland A."/>
            <person name="Barry K.W."/>
            <person name="Cichocki N."/>
            <person name="Veneault-Fourrey C."/>
            <person name="LaButti K."/>
            <person name="Lindquist E.A."/>
            <person name="Lipzen A."/>
            <person name="Lundell T."/>
            <person name="Morin E."/>
            <person name="Murat C."/>
            <person name="Sun H."/>
            <person name="Tunlid A."/>
            <person name="Henrissat B."/>
            <person name="Grigoriev I.V."/>
            <person name="Hibbett D.S."/>
            <person name="Martin F."/>
            <person name="Nordberg H.P."/>
            <person name="Cantor M.N."/>
            <person name="Hua S.X."/>
        </authorList>
    </citation>
    <scope>NUCLEOTIDE SEQUENCE [LARGE SCALE GENOMIC DNA]</scope>
    <source>
        <strain evidence="5 6">Foug A</strain>
    </source>
</reference>
<dbReference type="STRING" id="1036808.A0A0C3A733"/>
<evidence type="ECO:0000256" key="3">
    <source>
        <dbReference type="SAM" id="Phobius"/>
    </source>
</evidence>
<reference evidence="6" key="2">
    <citation type="submission" date="2015-01" db="EMBL/GenBank/DDBJ databases">
        <title>Evolutionary Origins and Diversification of the Mycorrhizal Mutualists.</title>
        <authorList>
            <consortium name="DOE Joint Genome Institute"/>
            <consortium name="Mycorrhizal Genomics Consortium"/>
            <person name="Kohler A."/>
            <person name="Kuo A."/>
            <person name="Nagy L.G."/>
            <person name="Floudas D."/>
            <person name="Copeland A."/>
            <person name="Barry K.W."/>
            <person name="Cichocki N."/>
            <person name="Veneault-Fourrey C."/>
            <person name="LaButti K."/>
            <person name="Lindquist E.A."/>
            <person name="Lipzen A."/>
            <person name="Lundell T."/>
            <person name="Morin E."/>
            <person name="Murat C."/>
            <person name="Riley R."/>
            <person name="Ohm R."/>
            <person name="Sun H."/>
            <person name="Tunlid A."/>
            <person name="Henrissat B."/>
            <person name="Grigoriev I.V."/>
            <person name="Hibbett D.S."/>
            <person name="Martin F."/>
        </authorList>
    </citation>
    <scope>NUCLEOTIDE SEQUENCE [LARGE SCALE GENOMIC DNA]</scope>
    <source>
        <strain evidence="6">Foug A</strain>
    </source>
</reference>
<feature type="compositionally biased region" description="Polar residues" evidence="2">
    <location>
        <begin position="177"/>
        <end position="211"/>
    </location>
</feature>
<evidence type="ECO:0000256" key="1">
    <source>
        <dbReference type="ARBA" id="ARBA00022786"/>
    </source>
</evidence>
<dbReference type="OrthoDB" id="1158011at2759"/>
<dbReference type="PANTHER" id="PTHR24067">
    <property type="entry name" value="UBIQUITIN-CONJUGATING ENZYME E2"/>
    <property type="match status" value="1"/>
</dbReference>
<dbReference type="CDD" id="cd23799">
    <property type="entry name" value="UBCc_UBE2J"/>
    <property type="match status" value="1"/>
</dbReference>
<feature type="transmembrane region" description="Helical" evidence="3">
    <location>
        <begin position="246"/>
        <end position="264"/>
    </location>
</feature>
<dbReference type="SUPFAM" id="SSF54495">
    <property type="entry name" value="UBC-like"/>
    <property type="match status" value="1"/>
</dbReference>
<dbReference type="SMART" id="SM00212">
    <property type="entry name" value="UBCc"/>
    <property type="match status" value="1"/>
</dbReference>
<gene>
    <name evidence="5" type="ORF">SCLCIDRAFT_1216669</name>
</gene>
<sequence>MSAVTALNRNNTAVKRIMQEARELANDPCPDYHAAPLEDDIFEWHCTLRGPPGTEFEGGLYHFRILLPAEYPFRPPSLMMLTPNGRFELNTKICISFTNYHEEEWQPAWGVRTAILGLQGFFPLKGQAANGVGSVEYPVSERKRLAQQSREWMCPRCQISNLECLPGHPVKDKAPSESPSDTQGGSTTQMEMSTVSLERSLTNPDQPSSPETSPPELAVHDQERASDESNHVSVNRAHGSTLRPPLLLDTAICVLLVLVVGLLCRRVL</sequence>
<dbReference type="PROSITE" id="PS50127">
    <property type="entry name" value="UBC_2"/>
    <property type="match status" value="1"/>
</dbReference>
<protein>
    <recommendedName>
        <fullName evidence="4">UBC core domain-containing protein</fullName>
    </recommendedName>
</protein>
<feature type="region of interest" description="Disordered" evidence="2">
    <location>
        <begin position="168"/>
        <end position="233"/>
    </location>
</feature>